<reference evidence="2" key="1">
    <citation type="submission" date="2018-04" db="EMBL/GenBank/DDBJ databases">
        <authorList>
            <person name="Jy Z."/>
        </authorList>
    </citation>
    <scope>NUCLEOTIDE SEQUENCE</scope>
    <source>
        <strain evidence="3">AS13</strain>
        <strain evidence="2">LA18</strain>
    </source>
</reference>
<dbReference type="EMBL" id="QAIC01000025">
    <property type="protein sequence ID" value="MDN4572097.1"/>
    <property type="molecule type" value="Genomic_DNA"/>
</dbReference>
<dbReference type="InterPro" id="IPR016039">
    <property type="entry name" value="Thiolase-like"/>
</dbReference>
<evidence type="ECO:0000313" key="5">
    <source>
        <dbReference type="Proteomes" id="UP001172791"/>
    </source>
</evidence>
<dbReference type="EMBL" id="QAID01000024">
    <property type="protein sequence ID" value="MDN4576753.1"/>
    <property type="molecule type" value="Genomic_DNA"/>
</dbReference>
<feature type="domain" description="Thiolase C-terminal" evidence="1">
    <location>
        <begin position="254"/>
        <end position="389"/>
    </location>
</feature>
<dbReference type="Proteomes" id="UP001172791">
    <property type="component" value="Unassembled WGS sequence"/>
</dbReference>
<dbReference type="InterPro" id="IPR055140">
    <property type="entry name" value="Thiolase_C_2"/>
</dbReference>
<evidence type="ECO:0000259" key="1">
    <source>
        <dbReference type="Pfam" id="PF22691"/>
    </source>
</evidence>
<dbReference type="GO" id="GO:0003988">
    <property type="term" value="F:acetyl-CoA C-acyltransferase activity"/>
    <property type="evidence" value="ECO:0007669"/>
    <property type="project" value="UniProtKB-ARBA"/>
</dbReference>
<evidence type="ECO:0000313" key="3">
    <source>
        <dbReference type="EMBL" id="MDN4576753.1"/>
    </source>
</evidence>
<dbReference type="PANTHER" id="PTHR42870:SF1">
    <property type="entry name" value="NON-SPECIFIC LIPID-TRANSFER PROTEIN-LIKE 2"/>
    <property type="match status" value="1"/>
</dbReference>
<dbReference type="Gene3D" id="3.40.47.10">
    <property type="match status" value="1"/>
</dbReference>
<comment type="caution">
    <text evidence="2">The sequence shown here is derived from an EMBL/GenBank/DDBJ whole genome shotgun (WGS) entry which is preliminary data.</text>
</comment>
<gene>
    <name evidence="2" type="ORF">DBA34_02265</name>
    <name evidence="3" type="ORF">DBB29_01230</name>
</gene>
<keyword evidence="4" id="KW-1185">Reference proteome</keyword>
<organism evidence="2 5">
    <name type="scientific">Pandoraea cepalis</name>
    <dbReference type="NCBI Taxonomy" id="2508294"/>
    <lineage>
        <taxon>Bacteria</taxon>
        <taxon>Pseudomonadati</taxon>
        <taxon>Pseudomonadota</taxon>
        <taxon>Betaproteobacteria</taxon>
        <taxon>Burkholderiales</taxon>
        <taxon>Burkholderiaceae</taxon>
        <taxon>Pandoraea</taxon>
    </lineage>
</organism>
<dbReference type="CDD" id="cd00829">
    <property type="entry name" value="SCP-x_thiolase"/>
    <property type="match status" value="1"/>
</dbReference>
<protein>
    <submittedName>
        <fullName evidence="2">Thiolase family protein</fullName>
    </submittedName>
</protein>
<dbReference type="PIRSF" id="PIRSF000429">
    <property type="entry name" value="Ac-CoA_Ac_transf"/>
    <property type="match status" value="1"/>
</dbReference>
<dbReference type="AlphaFoldDB" id="A0AAW7MH90"/>
<name>A0AAW7MH90_9BURK</name>
<evidence type="ECO:0000313" key="4">
    <source>
        <dbReference type="Proteomes" id="UP001172788"/>
    </source>
</evidence>
<accession>A0AAW7MH90</accession>
<sequence>MNMPVLERQAVISGIGQSAAGRRLGRTGLDLTLDAVLAAIADAGLDHREIDGISSWPGYRVDAPDFSPVTISEIKEALGLRLNWYNAGIEATQMAGVINACMAVASGQARHVLCFRTVTETSAMSQQGGRPSLIGTGGERVRGFAEYMAPFLAPSGANWVGLIASRYFHEFGARREQLAQIAINARRNAGLNPAAIYRDPLTLDAYMQARMISTPLCLYDCDIPIDGSIAVIVSHASTARDLKSKPIRVEAMSGALHTRDSWDQLDDLTRFSAEGCGKQLWARTDLKPHDVDMAQLYDGFSFLTWLWLEGLGFCQRGEAPDFVGDGSRIALDGELPMSTGGGQLSAGRLHGMIHVVEAVTQLRGQGGARQIPGDPRVAVVSNGGGPIAGAMLLTSD</sequence>
<proteinExistence type="predicted"/>
<dbReference type="Proteomes" id="UP001172788">
    <property type="component" value="Unassembled WGS sequence"/>
</dbReference>
<dbReference type="Pfam" id="PF22691">
    <property type="entry name" value="Thiolase_C_1"/>
    <property type="match status" value="1"/>
</dbReference>
<dbReference type="InterPro" id="IPR002155">
    <property type="entry name" value="Thiolase"/>
</dbReference>
<dbReference type="PANTHER" id="PTHR42870">
    <property type="entry name" value="ACETYL-COA C-ACETYLTRANSFERASE"/>
    <property type="match status" value="1"/>
</dbReference>
<dbReference type="RefSeq" id="WP_039365110.1">
    <property type="nucleotide sequence ID" value="NZ_QAIC01000025.1"/>
</dbReference>
<dbReference type="SUPFAM" id="SSF53901">
    <property type="entry name" value="Thiolase-like"/>
    <property type="match status" value="2"/>
</dbReference>
<evidence type="ECO:0000313" key="2">
    <source>
        <dbReference type="EMBL" id="MDN4572097.1"/>
    </source>
</evidence>